<reference evidence="2 3" key="1">
    <citation type="journal article" date="2023" name="Life. Sci Alliance">
        <title>Evolutionary insights into 3D genome organization and epigenetic landscape of Vigna mungo.</title>
        <authorList>
            <person name="Junaid A."/>
            <person name="Singh B."/>
            <person name="Bhatia S."/>
        </authorList>
    </citation>
    <scope>NUCLEOTIDE SEQUENCE [LARGE SCALE GENOMIC DNA]</scope>
    <source>
        <strain evidence="2">Urdbean</strain>
    </source>
</reference>
<feature type="region of interest" description="Disordered" evidence="1">
    <location>
        <begin position="105"/>
        <end position="161"/>
    </location>
</feature>
<gene>
    <name evidence="2" type="ORF">V8G54_016128</name>
</gene>
<organism evidence="2 3">
    <name type="scientific">Vigna mungo</name>
    <name type="common">Black gram</name>
    <name type="synonym">Phaseolus mungo</name>
    <dbReference type="NCBI Taxonomy" id="3915"/>
    <lineage>
        <taxon>Eukaryota</taxon>
        <taxon>Viridiplantae</taxon>
        <taxon>Streptophyta</taxon>
        <taxon>Embryophyta</taxon>
        <taxon>Tracheophyta</taxon>
        <taxon>Spermatophyta</taxon>
        <taxon>Magnoliopsida</taxon>
        <taxon>eudicotyledons</taxon>
        <taxon>Gunneridae</taxon>
        <taxon>Pentapetalae</taxon>
        <taxon>rosids</taxon>
        <taxon>fabids</taxon>
        <taxon>Fabales</taxon>
        <taxon>Fabaceae</taxon>
        <taxon>Papilionoideae</taxon>
        <taxon>50 kb inversion clade</taxon>
        <taxon>NPAAA clade</taxon>
        <taxon>indigoferoid/millettioid clade</taxon>
        <taxon>Phaseoleae</taxon>
        <taxon>Vigna</taxon>
    </lineage>
</organism>
<feature type="region of interest" description="Disordered" evidence="1">
    <location>
        <begin position="20"/>
        <end position="74"/>
    </location>
</feature>
<sequence length="200" mass="20967">MADLRQKIEALKGLVDVLNSMDESESGQNATPPNNDGASAAARTGSKGRSVGKFKNTGDQKIKGLSNQTGFTEGNANGAINFGDLEISMAGIAYGINKLAVGQGEARRRSLQPQTTPDTNNNDANNPDTDKIDTNNMDTKKTDTDTDSGSNSESSEEFGYVNSANQDIKGLTNITGYVKGNANGVINFGTLTASDPNVEP</sequence>
<evidence type="ECO:0000313" key="2">
    <source>
        <dbReference type="EMBL" id="WVZ11598.1"/>
    </source>
</evidence>
<protein>
    <submittedName>
        <fullName evidence="2">Uncharacterized protein</fullName>
    </submittedName>
</protein>
<proteinExistence type="predicted"/>
<feature type="compositionally biased region" description="Polar residues" evidence="1">
    <location>
        <begin position="26"/>
        <end position="37"/>
    </location>
</feature>
<evidence type="ECO:0000313" key="3">
    <source>
        <dbReference type="Proteomes" id="UP001374535"/>
    </source>
</evidence>
<dbReference type="Proteomes" id="UP001374535">
    <property type="component" value="Chromosome 5"/>
</dbReference>
<evidence type="ECO:0000256" key="1">
    <source>
        <dbReference type="SAM" id="MobiDB-lite"/>
    </source>
</evidence>
<dbReference type="AlphaFoldDB" id="A0AAQ3S053"/>
<feature type="compositionally biased region" description="Low complexity" evidence="1">
    <location>
        <begin position="115"/>
        <end position="127"/>
    </location>
</feature>
<keyword evidence="3" id="KW-1185">Reference proteome</keyword>
<feature type="compositionally biased region" description="Basic and acidic residues" evidence="1">
    <location>
        <begin position="128"/>
        <end position="144"/>
    </location>
</feature>
<accession>A0AAQ3S053</accession>
<name>A0AAQ3S053_VIGMU</name>
<dbReference type="EMBL" id="CP144696">
    <property type="protein sequence ID" value="WVZ11598.1"/>
    <property type="molecule type" value="Genomic_DNA"/>
</dbReference>
<feature type="compositionally biased region" description="Polar residues" evidence="1">
    <location>
        <begin position="65"/>
        <end position="74"/>
    </location>
</feature>